<sequence length="95" mass="9077">MVNVKAIIASVAVASVSVSDAQLFQVGGLRGGGLFAQPANNGGGFLNGLIGGLIPQPANNNGGGGFLNGLIGGLIPKPTNNNGAGGIGINTGINP</sequence>
<evidence type="ECO:0000313" key="2">
    <source>
        <dbReference type="Proteomes" id="UP001209570"/>
    </source>
</evidence>
<comment type="caution">
    <text evidence="1">The sequence shown here is derived from an EMBL/GenBank/DDBJ whole genome shotgun (WGS) entry which is preliminary data.</text>
</comment>
<evidence type="ECO:0000313" key="1">
    <source>
        <dbReference type="EMBL" id="KAJ0389632.1"/>
    </source>
</evidence>
<gene>
    <name evidence="1" type="ORF">P43SY_010643</name>
</gene>
<proteinExistence type="predicted"/>
<accession>A0AAD5LYR0</accession>
<dbReference type="Proteomes" id="UP001209570">
    <property type="component" value="Unassembled WGS sequence"/>
</dbReference>
<reference evidence="1" key="1">
    <citation type="submission" date="2021-12" db="EMBL/GenBank/DDBJ databases">
        <title>Prjna785345.</title>
        <authorList>
            <person name="Rujirawat T."/>
            <person name="Krajaejun T."/>
        </authorList>
    </citation>
    <scope>NUCLEOTIDE SEQUENCE</scope>
    <source>
        <strain evidence="1">Pi057C3</strain>
    </source>
</reference>
<protein>
    <submittedName>
        <fullName evidence="1">Uncharacterized protein</fullName>
    </submittedName>
</protein>
<organism evidence="1 2">
    <name type="scientific">Pythium insidiosum</name>
    <name type="common">Pythiosis disease agent</name>
    <dbReference type="NCBI Taxonomy" id="114742"/>
    <lineage>
        <taxon>Eukaryota</taxon>
        <taxon>Sar</taxon>
        <taxon>Stramenopiles</taxon>
        <taxon>Oomycota</taxon>
        <taxon>Peronosporomycetes</taxon>
        <taxon>Pythiales</taxon>
        <taxon>Pythiaceae</taxon>
        <taxon>Pythium</taxon>
    </lineage>
</organism>
<dbReference type="EMBL" id="JAKCXM010003402">
    <property type="protein sequence ID" value="KAJ0389632.1"/>
    <property type="molecule type" value="Genomic_DNA"/>
</dbReference>
<keyword evidence="2" id="KW-1185">Reference proteome</keyword>
<name>A0AAD5LYR0_PYTIN</name>
<dbReference type="AlphaFoldDB" id="A0AAD5LYR0"/>